<dbReference type="InterPro" id="IPR001841">
    <property type="entry name" value="Znf_RING"/>
</dbReference>
<dbReference type="AlphaFoldDB" id="A0A4S8INM8"/>
<protein>
    <recommendedName>
        <fullName evidence="5">RING-type domain-containing protein</fullName>
    </recommendedName>
</protein>
<keyword evidence="7" id="KW-1185">Reference proteome</keyword>
<dbReference type="GO" id="GO:0061630">
    <property type="term" value="F:ubiquitin protein ligase activity"/>
    <property type="evidence" value="ECO:0007669"/>
    <property type="project" value="InterPro"/>
</dbReference>
<dbReference type="GO" id="GO:0033768">
    <property type="term" value="C:SUMO-targeted ubiquitin ligase complex"/>
    <property type="evidence" value="ECO:0007669"/>
    <property type="project" value="TreeGrafter"/>
</dbReference>
<sequence>MPHFALEAGVRVSRSATALLRFHSLNLFGELGELKERSNTDDFFAEFVDSGVVMMNRSRSVRETVQDLELRLGPSYLSKVGMPPADCLRTYREIILIDDDGDYDNRLINPPEHPEVAFSSYPYSSSWEHVIREEDLELRLGVGATHVHLGNSICGTNRLEFKFKDPNALKSGKASSSQYLCDFNEVKLKCAICMDTMKEETSTTCGHVFCSGCITNAIRVQRRCPTCREKLSLSNVHRIYLPGASS</sequence>
<dbReference type="PANTHER" id="PTHR47094">
    <property type="entry name" value="ELFLESS, ISOFORM B"/>
    <property type="match status" value="1"/>
</dbReference>
<comment type="caution">
    <text evidence="6">The sequence shown here is derived from an EMBL/GenBank/DDBJ whole genome shotgun (WGS) entry which is preliminary data.</text>
</comment>
<name>A0A4S8INM8_MUSBA</name>
<proteinExistence type="predicted"/>
<dbReference type="GO" id="GO:0032183">
    <property type="term" value="F:SUMO binding"/>
    <property type="evidence" value="ECO:0007669"/>
    <property type="project" value="TreeGrafter"/>
</dbReference>
<evidence type="ECO:0000256" key="3">
    <source>
        <dbReference type="ARBA" id="ARBA00022833"/>
    </source>
</evidence>
<dbReference type="Proteomes" id="UP000317650">
    <property type="component" value="Chromosome 6"/>
</dbReference>
<dbReference type="InterPro" id="IPR013083">
    <property type="entry name" value="Znf_RING/FYVE/PHD"/>
</dbReference>
<keyword evidence="3" id="KW-0862">Zinc</keyword>
<dbReference type="InterPro" id="IPR017907">
    <property type="entry name" value="Znf_RING_CS"/>
</dbReference>
<dbReference type="GO" id="GO:0008270">
    <property type="term" value="F:zinc ion binding"/>
    <property type="evidence" value="ECO:0007669"/>
    <property type="project" value="UniProtKB-KW"/>
</dbReference>
<evidence type="ECO:0000259" key="5">
    <source>
        <dbReference type="PROSITE" id="PS50089"/>
    </source>
</evidence>
<dbReference type="PROSITE" id="PS00518">
    <property type="entry name" value="ZF_RING_1"/>
    <property type="match status" value="1"/>
</dbReference>
<dbReference type="Pfam" id="PF13923">
    <property type="entry name" value="zf-C3HC4_2"/>
    <property type="match status" value="1"/>
</dbReference>
<evidence type="ECO:0000256" key="1">
    <source>
        <dbReference type="ARBA" id="ARBA00022723"/>
    </source>
</evidence>
<dbReference type="PANTHER" id="PTHR47094:SF17">
    <property type="entry name" value="E3 UBIQUITIN-PROTEIN LIGASE COMPLEX SLX8-RFP SUBUNIT SLX8-LIKE ISOFORM X1"/>
    <property type="match status" value="1"/>
</dbReference>
<keyword evidence="1" id="KW-0479">Metal-binding</keyword>
<feature type="domain" description="RING-type" evidence="5">
    <location>
        <begin position="190"/>
        <end position="228"/>
    </location>
</feature>
<dbReference type="Gene3D" id="3.30.40.10">
    <property type="entry name" value="Zinc/RING finger domain, C3HC4 (zinc finger)"/>
    <property type="match status" value="1"/>
</dbReference>
<dbReference type="GO" id="GO:0006511">
    <property type="term" value="P:ubiquitin-dependent protein catabolic process"/>
    <property type="evidence" value="ECO:0007669"/>
    <property type="project" value="TreeGrafter"/>
</dbReference>
<dbReference type="SMART" id="SM00184">
    <property type="entry name" value="RING"/>
    <property type="match status" value="1"/>
</dbReference>
<evidence type="ECO:0000313" key="6">
    <source>
        <dbReference type="EMBL" id="THU49634.1"/>
    </source>
</evidence>
<evidence type="ECO:0000256" key="4">
    <source>
        <dbReference type="PROSITE-ProRule" id="PRU00175"/>
    </source>
</evidence>
<keyword evidence="2 4" id="KW-0863">Zinc-finger</keyword>
<dbReference type="InterPro" id="IPR049627">
    <property type="entry name" value="SLX8"/>
</dbReference>
<dbReference type="SUPFAM" id="SSF57850">
    <property type="entry name" value="RING/U-box"/>
    <property type="match status" value="1"/>
</dbReference>
<accession>A0A4S8INM8</accession>
<organism evidence="6 7">
    <name type="scientific">Musa balbisiana</name>
    <name type="common">Banana</name>
    <dbReference type="NCBI Taxonomy" id="52838"/>
    <lineage>
        <taxon>Eukaryota</taxon>
        <taxon>Viridiplantae</taxon>
        <taxon>Streptophyta</taxon>
        <taxon>Embryophyta</taxon>
        <taxon>Tracheophyta</taxon>
        <taxon>Spermatophyta</taxon>
        <taxon>Magnoliopsida</taxon>
        <taxon>Liliopsida</taxon>
        <taxon>Zingiberales</taxon>
        <taxon>Musaceae</taxon>
        <taxon>Musa</taxon>
    </lineage>
</organism>
<dbReference type="PROSITE" id="PS50089">
    <property type="entry name" value="ZF_RING_2"/>
    <property type="match status" value="1"/>
</dbReference>
<reference evidence="6 7" key="1">
    <citation type="journal article" date="2019" name="Nat. Plants">
        <title>Genome sequencing of Musa balbisiana reveals subgenome evolution and function divergence in polyploid bananas.</title>
        <authorList>
            <person name="Yao X."/>
        </authorList>
    </citation>
    <scope>NUCLEOTIDE SEQUENCE [LARGE SCALE GENOMIC DNA]</scope>
    <source>
        <strain evidence="7">cv. DH-PKW</strain>
        <tissue evidence="6">Leaves</tissue>
    </source>
</reference>
<gene>
    <name evidence="6" type="ORF">C4D60_Mb06t11600</name>
</gene>
<dbReference type="EMBL" id="PYDT01000009">
    <property type="protein sequence ID" value="THU49634.1"/>
    <property type="molecule type" value="Genomic_DNA"/>
</dbReference>
<evidence type="ECO:0000313" key="7">
    <source>
        <dbReference type="Proteomes" id="UP000317650"/>
    </source>
</evidence>
<evidence type="ECO:0000256" key="2">
    <source>
        <dbReference type="ARBA" id="ARBA00022771"/>
    </source>
</evidence>
<dbReference type="GO" id="GO:0140082">
    <property type="term" value="F:SUMO-ubiquitin ligase activity"/>
    <property type="evidence" value="ECO:0007669"/>
    <property type="project" value="TreeGrafter"/>
</dbReference>
<dbReference type="STRING" id="52838.A0A4S8INM8"/>